<evidence type="ECO:0000313" key="2">
    <source>
        <dbReference type="Proteomes" id="UP001158576"/>
    </source>
</evidence>
<evidence type="ECO:0000313" key="1">
    <source>
        <dbReference type="EMBL" id="CAG5098165.1"/>
    </source>
</evidence>
<proteinExistence type="predicted"/>
<gene>
    <name evidence="1" type="ORF">OKIOD_LOCUS6982</name>
</gene>
<organism evidence="1 2">
    <name type="scientific">Oikopleura dioica</name>
    <name type="common">Tunicate</name>
    <dbReference type="NCBI Taxonomy" id="34765"/>
    <lineage>
        <taxon>Eukaryota</taxon>
        <taxon>Metazoa</taxon>
        <taxon>Chordata</taxon>
        <taxon>Tunicata</taxon>
        <taxon>Appendicularia</taxon>
        <taxon>Copelata</taxon>
        <taxon>Oikopleuridae</taxon>
        <taxon>Oikopleura</taxon>
    </lineage>
</organism>
<dbReference type="EMBL" id="OU015569">
    <property type="protein sequence ID" value="CAG5098165.1"/>
    <property type="molecule type" value="Genomic_DNA"/>
</dbReference>
<name>A0ABN7SCU3_OIKDI</name>
<keyword evidence="2" id="KW-1185">Reference proteome</keyword>
<protein>
    <submittedName>
        <fullName evidence="1">Oidioi.mRNA.OKI2018_I69.XSR.g15424.t1.cds</fullName>
    </submittedName>
</protein>
<reference evidence="1 2" key="1">
    <citation type="submission" date="2021-04" db="EMBL/GenBank/DDBJ databases">
        <authorList>
            <person name="Bliznina A."/>
        </authorList>
    </citation>
    <scope>NUCLEOTIDE SEQUENCE [LARGE SCALE GENOMIC DNA]</scope>
</reference>
<sequence>MSNVELWDIRNFGQGPQGMNLVEIYTPNLNGSGRWKRFDYEIVEDMPLPVVFMSIQERNTFVRLHLEASLLRYEHPEIDIDQMRQFFSNCPPPKRVGAGRRMYVSVSSELLRVIFSQEFVEQKEREIREERERFLHELAEAGEEIVFSDGDDSGHEDY</sequence>
<accession>A0ABN7SCU3</accession>
<dbReference type="Proteomes" id="UP001158576">
    <property type="component" value="Chromosome XSR"/>
</dbReference>